<gene>
    <name evidence="4" type="ORF">EV379_1590</name>
</gene>
<dbReference type="GO" id="GO:0016747">
    <property type="term" value="F:acyltransferase activity, transferring groups other than amino-acyl groups"/>
    <property type="evidence" value="ECO:0007669"/>
    <property type="project" value="InterPro"/>
</dbReference>
<dbReference type="AlphaFoldDB" id="A0A4Q8AMM2"/>
<dbReference type="Proteomes" id="UP000291483">
    <property type="component" value="Unassembled WGS sequence"/>
</dbReference>
<keyword evidence="5" id="KW-1185">Reference proteome</keyword>
<comment type="caution">
    <text evidence="4">The sequence shown here is derived from an EMBL/GenBank/DDBJ whole genome shotgun (WGS) entry which is preliminary data.</text>
</comment>
<evidence type="ECO:0000313" key="4">
    <source>
        <dbReference type="EMBL" id="RZU65263.1"/>
    </source>
</evidence>
<dbReference type="PANTHER" id="PTHR43420">
    <property type="entry name" value="ACETYLTRANSFERASE"/>
    <property type="match status" value="1"/>
</dbReference>
<dbReference type="Pfam" id="PF24553">
    <property type="entry name" value="Rv0428c_C"/>
    <property type="match status" value="1"/>
</dbReference>
<dbReference type="EMBL" id="SHLC01000001">
    <property type="protein sequence ID" value="RZU65263.1"/>
    <property type="molecule type" value="Genomic_DNA"/>
</dbReference>
<keyword evidence="1 4" id="KW-0808">Transferase</keyword>
<evidence type="ECO:0000256" key="1">
    <source>
        <dbReference type="ARBA" id="ARBA00022679"/>
    </source>
</evidence>
<reference evidence="4 5" key="1">
    <citation type="submission" date="2019-02" db="EMBL/GenBank/DDBJ databases">
        <title>Sequencing the genomes of 1000 actinobacteria strains.</title>
        <authorList>
            <person name="Klenk H.-P."/>
        </authorList>
    </citation>
    <scope>NUCLEOTIDE SEQUENCE [LARGE SCALE GENOMIC DNA]</scope>
    <source>
        <strain evidence="4 5">DSM 18319</strain>
    </source>
</reference>
<organism evidence="4 5">
    <name type="scientific">Microterricola gilva</name>
    <dbReference type="NCBI Taxonomy" id="393267"/>
    <lineage>
        <taxon>Bacteria</taxon>
        <taxon>Bacillati</taxon>
        <taxon>Actinomycetota</taxon>
        <taxon>Actinomycetes</taxon>
        <taxon>Micrococcales</taxon>
        <taxon>Microbacteriaceae</taxon>
        <taxon>Microterricola</taxon>
    </lineage>
</organism>
<dbReference type="InterPro" id="IPR056935">
    <property type="entry name" value="Rv0428c-like_C"/>
</dbReference>
<dbReference type="Gene3D" id="3.40.630.30">
    <property type="match status" value="1"/>
</dbReference>
<dbReference type="PROSITE" id="PS51186">
    <property type="entry name" value="GNAT"/>
    <property type="match status" value="1"/>
</dbReference>
<evidence type="ECO:0000259" key="3">
    <source>
        <dbReference type="PROSITE" id="PS51186"/>
    </source>
</evidence>
<dbReference type="CDD" id="cd04301">
    <property type="entry name" value="NAT_SF"/>
    <property type="match status" value="1"/>
</dbReference>
<sequence>MSEQRGASSVVSADSAFWTESWMPRERVETSAWLLRADRGVTNRANSAVPRGSADTAIEEFEAFYAERALPRIAQIPNHAPFSGLDGKLARRGYTLHTPTLVQLLRLRPEHAGVGGAAITDEPSAEWTASYLATDGRGDERADSVQLEIVGRSPARYLMSADSDVAVTRLSVHGDIAALSCMGVADAHRGRGHGAQLLRATLGEAAALGCSYVALQVAAGNVAALRLYGSAGFATVDRYHYRVGPVRG</sequence>
<dbReference type="InterPro" id="IPR050680">
    <property type="entry name" value="YpeA/RimI_acetyltransf"/>
</dbReference>
<dbReference type="SUPFAM" id="SSF55729">
    <property type="entry name" value="Acyl-CoA N-acyltransferases (Nat)"/>
    <property type="match status" value="1"/>
</dbReference>
<name>A0A4Q8AMM2_9MICO</name>
<keyword evidence="2" id="KW-0012">Acyltransferase</keyword>
<evidence type="ECO:0000256" key="2">
    <source>
        <dbReference type="ARBA" id="ARBA00023315"/>
    </source>
</evidence>
<dbReference type="InterPro" id="IPR000182">
    <property type="entry name" value="GNAT_dom"/>
</dbReference>
<proteinExistence type="predicted"/>
<protein>
    <submittedName>
        <fullName evidence="4">Acetyltransferase (GNAT) family protein</fullName>
    </submittedName>
</protein>
<feature type="domain" description="N-acetyltransferase" evidence="3">
    <location>
        <begin position="117"/>
        <end position="248"/>
    </location>
</feature>
<dbReference type="InterPro" id="IPR016181">
    <property type="entry name" value="Acyl_CoA_acyltransferase"/>
</dbReference>
<accession>A0A4Q8AMM2</accession>
<dbReference type="RefSeq" id="WP_165397319.1">
    <property type="nucleotide sequence ID" value="NZ_SHLC01000001.1"/>
</dbReference>
<evidence type="ECO:0000313" key="5">
    <source>
        <dbReference type="Proteomes" id="UP000291483"/>
    </source>
</evidence>